<dbReference type="EMBL" id="AUZX01010210">
    <property type="protein sequence ID" value="EQD48805.1"/>
    <property type="molecule type" value="Genomic_DNA"/>
</dbReference>
<feature type="non-terminal residue" evidence="2">
    <location>
        <position position="1"/>
    </location>
</feature>
<proteinExistence type="predicted"/>
<dbReference type="Pfam" id="PF24604">
    <property type="entry name" value="B-barrel_PelB_C"/>
    <property type="match status" value="1"/>
</dbReference>
<feature type="domain" description="PelB C-terminal" evidence="1">
    <location>
        <begin position="23"/>
        <end position="265"/>
    </location>
</feature>
<organism evidence="2">
    <name type="scientific">mine drainage metagenome</name>
    <dbReference type="NCBI Taxonomy" id="410659"/>
    <lineage>
        <taxon>unclassified sequences</taxon>
        <taxon>metagenomes</taxon>
        <taxon>ecological metagenomes</taxon>
    </lineage>
</organism>
<name>T1B367_9ZZZZ</name>
<dbReference type="InterPro" id="IPR057306">
    <property type="entry name" value="B-barrel_PelB_C"/>
</dbReference>
<evidence type="ECO:0000259" key="1">
    <source>
        <dbReference type="Pfam" id="PF24604"/>
    </source>
</evidence>
<evidence type="ECO:0000313" key="2">
    <source>
        <dbReference type="EMBL" id="EQD48805.1"/>
    </source>
</evidence>
<comment type="caution">
    <text evidence="2">The sequence shown here is derived from an EMBL/GenBank/DDBJ whole genome shotgun (WGS) entry which is preliminary data.</text>
</comment>
<dbReference type="AlphaFoldDB" id="T1B367"/>
<protein>
    <submittedName>
        <fullName evidence="2">TPR repeat-containing protein</fullName>
    </submittedName>
</protein>
<reference evidence="2" key="2">
    <citation type="journal article" date="2014" name="ISME J.">
        <title>Microbial stratification in low pH oxic and suboxic macroscopic growths along an acid mine drainage.</title>
        <authorList>
            <person name="Mendez-Garcia C."/>
            <person name="Mesa V."/>
            <person name="Sprenger R.R."/>
            <person name="Richter M."/>
            <person name="Diez M.S."/>
            <person name="Solano J."/>
            <person name="Bargiela R."/>
            <person name="Golyshina O.V."/>
            <person name="Manteca A."/>
            <person name="Ramos J.L."/>
            <person name="Gallego J.R."/>
            <person name="Llorente I."/>
            <person name="Martins Dos Santos V.A."/>
            <person name="Jensen O.N."/>
            <person name="Pelaez A.I."/>
            <person name="Sanchez J."/>
            <person name="Ferrer M."/>
        </authorList>
    </citation>
    <scope>NUCLEOTIDE SEQUENCE</scope>
</reference>
<gene>
    <name evidence="2" type="ORF">B1A_13917</name>
</gene>
<accession>T1B367</accession>
<sequence>APTPWNGETATHARLMAGSAVSSHAMVGFFWRIPRWRIRVQVGQYTALRNNIAARLAASWRVTTRAELSAAADYHARSFESPALALGGMVDRAGLQWTQRLGAWTGSVGLGWKRYQGQDGIALGHDHYLAAAAMWGHALGPWELQVGPFADYHAMTRRRTVTGVLSALLPPGEHDPGLLLSGSYADAGLRLQWAAWRRALGAAWTPYLTLSVYENTRYGAEYQLGAGISTPILGPDRLRIGFAQGQSENGLALTQQIVKIGYRYYF</sequence>
<reference evidence="2" key="1">
    <citation type="submission" date="2013-08" db="EMBL/GenBank/DDBJ databases">
        <authorList>
            <person name="Mendez C."/>
            <person name="Richter M."/>
            <person name="Ferrer M."/>
            <person name="Sanchez J."/>
        </authorList>
    </citation>
    <scope>NUCLEOTIDE SEQUENCE</scope>
</reference>